<dbReference type="SMART" id="SM00327">
    <property type="entry name" value="VWA"/>
    <property type="match status" value="1"/>
</dbReference>
<organism evidence="2 3">
    <name type="scientific">Meridianimaribacter flavus</name>
    <dbReference type="NCBI Taxonomy" id="571115"/>
    <lineage>
        <taxon>Bacteria</taxon>
        <taxon>Pseudomonadati</taxon>
        <taxon>Bacteroidota</taxon>
        <taxon>Flavobacteriia</taxon>
        <taxon>Flavobacteriales</taxon>
        <taxon>Flavobacteriaceae</taxon>
        <taxon>Meridianimaribacter</taxon>
    </lineage>
</organism>
<accession>A0ABY2G2M6</accession>
<comment type="caution">
    <text evidence="2">The sequence shown here is derived from an EMBL/GenBank/DDBJ whole genome shotgun (WGS) entry which is preliminary data.</text>
</comment>
<dbReference type="InterPro" id="IPR002035">
    <property type="entry name" value="VWF_A"/>
</dbReference>
<evidence type="ECO:0000259" key="1">
    <source>
        <dbReference type="PROSITE" id="PS50234"/>
    </source>
</evidence>
<reference evidence="2 3" key="1">
    <citation type="submission" date="2019-03" db="EMBL/GenBank/DDBJ databases">
        <title>Genomic Encyclopedia of Type Strains, Phase III (KMG-III): the genomes of soil and plant-associated and newly described type strains.</title>
        <authorList>
            <person name="Whitman W."/>
        </authorList>
    </citation>
    <scope>NUCLEOTIDE SEQUENCE [LARGE SCALE GENOMIC DNA]</scope>
    <source>
        <strain evidence="2 3">CGMCC 1.10957</strain>
    </source>
</reference>
<dbReference type="Pfam" id="PF13519">
    <property type="entry name" value="VWA_2"/>
    <property type="match status" value="1"/>
</dbReference>
<keyword evidence="3" id="KW-1185">Reference proteome</keyword>
<feature type="domain" description="VWFA" evidence="1">
    <location>
        <begin position="55"/>
        <end position="234"/>
    </location>
</feature>
<dbReference type="EMBL" id="SOQZ01000007">
    <property type="protein sequence ID" value="TDY07586.1"/>
    <property type="molecule type" value="Genomic_DNA"/>
</dbReference>
<evidence type="ECO:0000313" key="2">
    <source>
        <dbReference type="EMBL" id="TDY07586.1"/>
    </source>
</evidence>
<dbReference type="InterPro" id="IPR036465">
    <property type="entry name" value="vWFA_dom_sf"/>
</dbReference>
<dbReference type="Gene3D" id="3.40.50.410">
    <property type="entry name" value="von Willebrand factor, type A domain"/>
    <property type="match status" value="1"/>
</dbReference>
<sequence>MLILKRNNLTRSHFTFKRFIYFLLNFLKMKRLVILFSLFGFVIQTYSQEQKAPSPILFIYDASGSMWGQLDGKTKKEIASEVMSTTVNNLPENQHVGLIAYGHRTKGDCDDIEYMADITNTSKSKITETVKTINPLGKTPLARSATLAINSLKENNVKATIILVTDGIESCDGNLCDIVAQAKASGIDFKLHIVGFGLKENETEQLKCAADAGGGRYYDASNASALGEGLTEATSATVDKPEGNFSIYATKNGEPVDAWVKATEAGTNEAVDGSRTYRDSAWVHLPPGKYDIAIRPLEGLDIPGTSITVEIKEGETKHETISFDGGTLEVTATNNGEGWDAVVKMFDSNGKVASNTRTYGRSKTMEVPAGKYKVTFQGLVMKGINTYFEIDNVEVKSNTTTPITHNFDTGKVMVGVQTSSGELIDATVNFHEVDANKNVAASRTYTSSSSNPREFLLSTGTYKVKVVTLGVHKGKTETFTIEVKKGETVTKTITY</sequence>
<gene>
    <name evidence="2" type="ORF">A8975_2647</name>
</gene>
<proteinExistence type="predicted"/>
<dbReference type="Proteomes" id="UP000294930">
    <property type="component" value="Unassembled WGS sequence"/>
</dbReference>
<protein>
    <submittedName>
        <fullName evidence="2">Ca-activated chloride channel family protein</fullName>
    </submittedName>
</protein>
<dbReference type="PROSITE" id="PS50234">
    <property type="entry name" value="VWFA"/>
    <property type="match status" value="1"/>
</dbReference>
<dbReference type="SUPFAM" id="SSF53300">
    <property type="entry name" value="vWA-like"/>
    <property type="match status" value="1"/>
</dbReference>
<evidence type="ECO:0000313" key="3">
    <source>
        <dbReference type="Proteomes" id="UP000294930"/>
    </source>
</evidence>
<name>A0ABY2G2M6_9FLAO</name>